<accession>A0A392S4G5</accession>
<protein>
    <submittedName>
        <fullName evidence="1">Uncharacterized protein</fullName>
    </submittedName>
</protein>
<feature type="non-terminal residue" evidence="1">
    <location>
        <position position="1"/>
    </location>
</feature>
<sequence>PEGRKSIDKIEKLKNYKCRKADALRPPAAWCYDRSAKSEKGNFVLKLERPPIMQGNGHSKLTA</sequence>
<dbReference type="Proteomes" id="UP000265520">
    <property type="component" value="Unassembled WGS sequence"/>
</dbReference>
<dbReference type="AlphaFoldDB" id="A0A392S4G5"/>
<keyword evidence="2" id="KW-1185">Reference proteome</keyword>
<evidence type="ECO:0000313" key="1">
    <source>
        <dbReference type="EMBL" id="MCI43312.1"/>
    </source>
</evidence>
<evidence type="ECO:0000313" key="2">
    <source>
        <dbReference type="Proteomes" id="UP000265520"/>
    </source>
</evidence>
<comment type="caution">
    <text evidence="1">The sequence shown here is derived from an EMBL/GenBank/DDBJ whole genome shotgun (WGS) entry which is preliminary data.</text>
</comment>
<dbReference type="EMBL" id="LXQA010315560">
    <property type="protein sequence ID" value="MCI43312.1"/>
    <property type="molecule type" value="Genomic_DNA"/>
</dbReference>
<proteinExistence type="predicted"/>
<name>A0A392S4G5_9FABA</name>
<reference evidence="1 2" key="1">
    <citation type="journal article" date="2018" name="Front. Plant Sci.">
        <title>Red Clover (Trifolium pratense) and Zigzag Clover (T. medium) - A Picture of Genomic Similarities and Differences.</title>
        <authorList>
            <person name="Dluhosova J."/>
            <person name="Istvanek J."/>
            <person name="Nedelnik J."/>
            <person name="Repkova J."/>
        </authorList>
    </citation>
    <scope>NUCLEOTIDE SEQUENCE [LARGE SCALE GENOMIC DNA]</scope>
    <source>
        <strain evidence="2">cv. 10/8</strain>
        <tissue evidence="1">Leaf</tissue>
    </source>
</reference>
<organism evidence="1 2">
    <name type="scientific">Trifolium medium</name>
    <dbReference type="NCBI Taxonomy" id="97028"/>
    <lineage>
        <taxon>Eukaryota</taxon>
        <taxon>Viridiplantae</taxon>
        <taxon>Streptophyta</taxon>
        <taxon>Embryophyta</taxon>
        <taxon>Tracheophyta</taxon>
        <taxon>Spermatophyta</taxon>
        <taxon>Magnoliopsida</taxon>
        <taxon>eudicotyledons</taxon>
        <taxon>Gunneridae</taxon>
        <taxon>Pentapetalae</taxon>
        <taxon>rosids</taxon>
        <taxon>fabids</taxon>
        <taxon>Fabales</taxon>
        <taxon>Fabaceae</taxon>
        <taxon>Papilionoideae</taxon>
        <taxon>50 kb inversion clade</taxon>
        <taxon>NPAAA clade</taxon>
        <taxon>Hologalegina</taxon>
        <taxon>IRL clade</taxon>
        <taxon>Trifolieae</taxon>
        <taxon>Trifolium</taxon>
    </lineage>
</organism>